<reference evidence="6 7" key="1">
    <citation type="submission" date="2017-09" db="EMBL/GenBank/DDBJ databases">
        <title>Comparative genomics of rhizobia isolated from Phaseolus vulgaris in China.</title>
        <authorList>
            <person name="Tong W."/>
        </authorList>
    </citation>
    <scope>NUCLEOTIDE SEQUENCE [LARGE SCALE GENOMIC DNA]</scope>
    <source>
        <strain evidence="6 7">C5</strain>
    </source>
</reference>
<evidence type="ECO:0000256" key="1">
    <source>
        <dbReference type="ARBA" id="ARBA00004196"/>
    </source>
</evidence>
<sequence>MLSITRRMLIISAGLATVLTAAPAFSADKIVIGFSQASSNSAHRNTMTKRNQAYAAEHFKDVDLIVTNAEGKSAKQISDVESLMVQGMKVLMISAQDGAAIAPTIKQVLAAGIPVITLERSLDIPVTLHVGPHNKPIGTLAGKYIAEALKGKGNVVEIKGDPAVAPAVERHEGFAEAIAGTDIKVIAETHADWDQEKALKFMEDTLQRFPAGQIQAVYAHNDNMAFGALRAIQAAGRDKEGILIIGIDGENAAIRAVAKGDLTATFTYSTVAPEGVIAAHALATNDTAALEKLGTLTKKDDGSMEIEIASKMITKENAAEFFCKGFGDDPECK</sequence>
<evidence type="ECO:0000256" key="3">
    <source>
        <dbReference type="ARBA" id="ARBA00022729"/>
    </source>
</evidence>
<feature type="chain" id="PRO_5012608145" evidence="4">
    <location>
        <begin position="27"/>
        <end position="333"/>
    </location>
</feature>
<dbReference type="Gene3D" id="3.40.50.2300">
    <property type="match status" value="2"/>
</dbReference>
<dbReference type="PANTHER" id="PTHR46847:SF3">
    <property type="entry name" value="GALACTOFURANOSE-BINDING PROTEIN YTFQ"/>
    <property type="match status" value="1"/>
</dbReference>
<dbReference type="EMBL" id="NWSV01000016">
    <property type="protein sequence ID" value="PDT02126.1"/>
    <property type="molecule type" value="Genomic_DNA"/>
</dbReference>
<comment type="subcellular location">
    <subcellularLocation>
        <location evidence="1">Cell envelope</location>
    </subcellularLocation>
</comment>
<comment type="similarity">
    <text evidence="2">Belongs to the bacterial solute-binding protein 2 family.</text>
</comment>
<organism evidence="6 7">
    <name type="scientific">Rhizobium chutanense</name>
    <dbReference type="NCBI Taxonomy" id="2035448"/>
    <lineage>
        <taxon>Bacteria</taxon>
        <taxon>Pseudomonadati</taxon>
        <taxon>Pseudomonadota</taxon>
        <taxon>Alphaproteobacteria</taxon>
        <taxon>Hyphomicrobiales</taxon>
        <taxon>Rhizobiaceae</taxon>
        <taxon>Rhizobium/Agrobacterium group</taxon>
        <taxon>Rhizobium</taxon>
    </lineage>
</organism>
<dbReference type="Proteomes" id="UP000220768">
    <property type="component" value="Unassembled WGS sequence"/>
</dbReference>
<dbReference type="CDD" id="cd06308">
    <property type="entry name" value="PBP1_sensor_kinase-like"/>
    <property type="match status" value="1"/>
</dbReference>
<protein>
    <submittedName>
        <fullName evidence="6">LacI family transcriptional regulator</fullName>
    </submittedName>
</protein>
<gene>
    <name evidence="6" type="ORF">CO666_21480</name>
</gene>
<dbReference type="SUPFAM" id="SSF53822">
    <property type="entry name" value="Periplasmic binding protein-like I"/>
    <property type="match status" value="1"/>
</dbReference>
<evidence type="ECO:0000259" key="5">
    <source>
        <dbReference type="Pfam" id="PF13407"/>
    </source>
</evidence>
<dbReference type="InterPro" id="IPR025997">
    <property type="entry name" value="SBP_2_dom"/>
</dbReference>
<evidence type="ECO:0000256" key="2">
    <source>
        <dbReference type="ARBA" id="ARBA00007639"/>
    </source>
</evidence>
<keyword evidence="3 4" id="KW-0732">Signal</keyword>
<dbReference type="InterPro" id="IPR028082">
    <property type="entry name" value="Peripla_BP_I"/>
</dbReference>
<dbReference type="AlphaFoldDB" id="A0A2A6J7M4"/>
<keyword evidence="7" id="KW-1185">Reference proteome</keyword>
<dbReference type="PANTHER" id="PTHR46847">
    <property type="entry name" value="D-ALLOSE-BINDING PERIPLASMIC PROTEIN-RELATED"/>
    <property type="match status" value="1"/>
</dbReference>
<proteinExistence type="inferred from homology"/>
<feature type="signal peptide" evidence="4">
    <location>
        <begin position="1"/>
        <end position="26"/>
    </location>
</feature>
<name>A0A2A6J7M4_9HYPH</name>
<accession>A0A2A6J7M4</accession>
<dbReference type="Pfam" id="PF13407">
    <property type="entry name" value="Peripla_BP_4"/>
    <property type="match status" value="1"/>
</dbReference>
<dbReference type="GO" id="GO:0030246">
    <property type="term" value="F:carbohydrate binding"/>
    <property type="evidence" value="ECO:0007669"/>
    <property type="project" value="UniProtKB-ARBA"/>
</dbReference>
<evidence type="ECO:0000256" key="4">
    <source>
        <dbReference type="SAM" id="SignalP"/>
    </source>
</evidence>
<dbReference type="RefSeq" id="WP_097614216.1">
    <property type="nucleotide sequence ID" value="NZ_NWSV01000016.1"/>
</dbReference>
<evidence type="ECO:0000313" key="6">
    <source>
        <dbReference type="EMBL" id="PDT02126.1"/>
    </source>
</evidence>
<feature type="domain" description="Periplasmic binding protein" evidence="5">
    <location>
        <begin position="32"/>
        <end position="270"/>
    </location>
</feature>
<dbReference type="GO" id="GO:0030313">
    <property type="term" value="C:cell envelope"/>
    <property type="evidence" value="ECO:0007669"/>
    <property type="project" value="UniProtKB-SubCell"/>
</dbReference>
<comment type="caution">
    <text evidence="6">The sequence shown here is derived from an EMBL/GenBank/DDBJ whole genome shotgun (WGS) entry which is preliminary data.</text>
</comment>
<evidence type="ECO:0000313" key="7">
    <source>
        <dbReference type="Proteomes" id="UP000220768"/>
    </source>
</evidence>